<dbReference type="PANTHER" id="PTHR46963:SF2">
    <property type="match status" value="1"/>
</dbReference>
<proteinExistence type="predicted"/>
<dbReference type="EMBL" id="JARBDR010000405">
    <property type="protein sequence ID" value="KAJ8313212.1"/>
    <property type="molecule type" value="Genomic_DNA"/>
</dbReference>
<protein>
    <submittedName>
        <fullName evidence="2">Uncharacterized protein</fullName>
    </submittedName>
</protein>
<sequence length="182" mass="20984">MLDKHNIVQNKNPQNDHVPKENVTPTQPFHGINPKPVSENLLKNQFSSESRFVDVSPEDVEQFIAQHENENTKRKTQSHLKLLYAFMKSQNEFKEIHEIEPSALDSLLVHFFVSVRQSGGSEYEPTTLRGMLGSFERELKHRNYGESLITSVNFTKCRNTPRSKQIDLKKQGLGINQKQPIE</sequence>
<evidence type="ECO:0000313" key="3">
    <source>
        <dbReference type="Proteomes" id="UP001217089"/>
    </source>
</evidence>
<keyword evidence="3" id="KW-1185">Reference proteome</keyword>
<reference evidence="2 3" key="1">
    <citation type="submission" date="2022-12" db="EMBL/GenBank/DDBJ databases">
        <title>Chromosome-level genome of Tegillarca granosa.</title>
        <authorList>
            <person name="Kim J."/>
        </authorList>
    </citation>
    <scope>NUCLEOTIDE SEQUENCE [LARGE SCALE GENOMIC DNA]</scope>
    <source>
        <strain evidence="2">Teg-2019</strain>
        <tissue evidence="2">Adductor muscle</tissue>
    </source>
</reference>
<comment type="caution">
    <text evidence="2">The sequence shown here is derived from an EMBL/GenBank/DDBJ whole genome shotgun (WGS) entry which is preliminary data.</text>
</comment>
<dbReference type="Proteomes" id="UP001217089">
    <property type="component" value="Unassembled WGS sequence"/>
</dbReference>
<dbReference type="PANTHER" id="PTHR46963">
    <property type="entry name" value="SIMILAR TO RIKEN CDNA E130308A19"/>
    <property type="match status" value="1"/>
</dbReference>
<gene>
    <name evidence="2" type="ORF">KUTeg_009236</name>
</gene>
<accession>A0ABQ9FBI4</accession>
<feature type="region of interest" description="Disordered" evidence="1">
    <location>
        <begin position="1"/>
        <end position="37"/>
    </location>
</feature>
<evidence type="ECO:0000313" key="2">
    <source>
        <dbReference type="EMBL" id="KAJ8313212.1"/>
    </source>
</evidence>
<dbReference type="InterPro" id="IPR042838">
    <property type="entry name" value="KIAA1958"/>
</dbReference>
<organism evidence="2 3">
    <name type="scientific">Tegillarca granosa</name>
    <name type="common">Malaysian cockle</name>
    <name type="synonym">Anadara granosa</name>
    <dbReference type="NCBI Taxonomy" id="220873"/>
    <lineage>
        <taxon>Eukaryota</taxon>
        <taxon>Metazoa</taxon>
        <taxon>Spiralia</taxon>
        <taxon>Lophotrochozoa</taxon>
        <taxon>Mollusca</taxon>
        <taxon>Bivalvia</taxon>
        <taxon>Autobranchia</taxon>
        <taxon>Pteriomorphia</taxon>
        <taxon>Arcoida</taxon>
        <taxon>Arcoidea</taxon>
        <taxon>Arcidae</taxon>
        <taxon>Tegillarca</taxon>
    </lineage>
</organism>
<evidence type="ECO:0000256" key="1">
    <source>
        <dbReference type="SAM" id="MobiDB-lite"/>
    </source>
</evidence>
<name>A0ABQ9FBI4_TEGGR</name>